<evidence type="ECO:0000313" key="12">
    <source>
        <dbReference type="EMBL" id="AAX69992.1"/>
    </source>
</evidence>
<dbReference type="VEuPathDB" id="TriTrypDB:Tb427_000136600"/>
<feature type="compositionally biased region" description="Polar residues" evidence="8">
    <location>
        <begin position="192"/>
        <end position="203"/>
    </location>
</feature>
<comment type="subcellular location">
    <subcellularLocation>
        <location evidence="2">Cell membrane</location>
        <topology evidence="2">Lipid-anchor</topology>
        <topology evidence="2">GPI-anchor</topology>
    </subcellularLocation>
</comment>
<keyword evidence="3" id="KW-1003">Cell membrane</keyword>
<dbReference type="Gene3D" id="3.30.1680.30">
    <property type="match status" value="1"/>
</dbReference>
<sequence>MRKTMLQLKAVLLSAAILLASEKRMADANGGMGLQPLGWKHLCTTSDELSDLTGEVVEATQGIISKIEQFSKESLMAEIYLFAAAKPDEQEKTAALAGYLATKALSGLGQYKSETVLNNLDAAAAGAYLKGHIDEFLTIASGTAQGSSGGCIISSDSGVQLTGTVAGTTCPRKLPAVKVNKRSNPKIKATGVQDSPATTNSGTEHQDDEKACKLFDPTTGGIGSGGAISQPIPLAGGYYTIPATNKDPLTVADTSHVSKLTDTAQHPWHRALTALGKLHTADTEAYSNDTKTLQTSTEFSDLIGRIFGNKASQDQTQTKPKRESMFTDNSERPAFQLLAKIHDYQIPTAAAGIPAKTALGTITDPTQLQALLQHYILAALKETAILKNRLDQATKVATKADGNEVCHKITNVSECNNKPFCSYNESAAEGDKQCKFNEIKASKNGVPVTQTQTVGTQTSKEKCKGKLEPECTKTPESKWENNACKDSSILVTKKFALSVVSAAFAALLF</sequence>
<evidence type="ECO:0000256" key="5">
    <source>
        <dbReference type="ARBA" id="ARBA00023136"/>
    </source>
</evidence>
<dbReference type="Gene3D" id="3.30.1680.40">
    <property type="match status" value="1"/>
</dbReference>
<proteinExistence type="predicted"/>
<evidence type="ECO:0000256" key="7">
    <source>
        <dbReference type="ARBA" id="ARBA00023288"/>
    </source>
</evidence>
<dbReference type="InterPro" id="IPR019609">
    <property type="entry name" value="Variant_surf_glycoprt_trypan_C"/>
</dbReference>
<name>Q57WM7_9TRYP</name>
<evidence type="ECO:0000256" key="9">
    <source>
        <dbReference type="SAM" id="SignalP"/>
    </source>
</evidence>
<evidence type="ECO:0000256" key="1">
    <source>
        <dbReference type="ARBA" id="ARBA00002523"/>
    </source>
</evidence>
<dbReference type="VEuPathDB" id="TriTrypDB:Tb08.27P2.260"/>
<comment type="function">
    <text evidence="1">VSG forms a coat on the surface of the parasite. The trypanosome evades the immune response of the host by expressing a series of antigenically distinct VSGs from an estimated 1000 VSG genes.</text>
</comment>
<feature type="chain" id="PRO_5004251858" evidence="9">
    <location>
        <begin position="29"/>
        <end position="509"/>
    </location>
</feature>
<evidence type="ECO:0000259" key="10">
    <source>
        <dbReference type="Pfam" id="PF00913"/>
    </source>
</evidence>
<dbReference type="Pfam" id="PF10659">
    <property type="entry name" value="Trypan_glycop_C"/>
    <property type="match status" value="1"/>
</dbReference>
<dbReference type="Gene3D" id="1.10.470.10">
    <property type="entry name" value="Variant Surface Glycoprotein, subunit A, domain 2"/>
    <property type="match status" value="1"/>
</dbReference>
<dbReference type="EMBL" id="AC159427">
    <property type="protein sequence ID" value="AAX69992.1"/>
    <property type="molecule type" value="Genomic_DNA"/>
</dbReference>
<dbReference type="SUPFAM" id="SSF58087">
    <property type="entry name" value="Variant surface glycoprotein (N-terminal domain)"/>
    <property type="match status" value="1"/>
</dbReference>
<feature type="region of interest" description="Disordered" evidence="8">
    <location>
        <begin position="187"/>
        <end position="208"/>
    </location>
</feature>
<gene>
    <name evidence="12" type="ORF">Tb08.27P2.260</name>
</gene>
<feature type="domain" description="Trypanosome variant surface glycoprotein C-terminal" evidence="11">
    <location>
        <begin position="406"/>
        <end position="508"/>
    </location>
</feature>
<feature type="signal peptide" evidence="9">
    <location>
        <begin position="1"/>
        <end position="28"/>
    </location>
</feature>
<feature type="domain" description="Trypanosome variant surface glycoprotein A-type N-terminal" evidence="10">
    <location>
        <begin position="16"/>
        <end position="375"/>
    </location>
</feature>
<keyword evidence="7" id="KW-0449">Lipoprotein</keyword>
<dbReference type="GO" id="GO:0098552">
    <property type="term" value="C:side of membrane"/>
    <property type="evidence" value="ECO:0007669"/>
    <property type="project" value="UniProtKB-KW"/>
</dbReference>
<dbReference type="AlphaFoldDB" id="Q57WM7"/>
<keyword evidence="9" id="KW-0732">Signal</keyword>
<evidence type="ECO:0000256" key="6">
    <source>
        <dbReference type="ARBA" id="ARBA00023180"/>
    </source>
</evidence>
<organism evidence="12">
    <name type="scientific">Trypanosoma brucei</name>
    <dbReference type="NCBI Taxonomy" id="5691"/>
    <lineage>
        <taxon>Eukaryota</taxon>
        <taxon>Discoba</taxon>
        <taxon>Euglenozoa</taxon>
        <taxon>Kinetoplastea</taxon>
        <taxon>Metakinetoplastina</taxon>
        <taxon>Trypanosomatida</taxon>
        <taxon>Trypanosomatidae</taxon>
        <taxon>Trypanosoma</taxon>
    </lineage>
</organism>
<dbReference type="GO" id="GO:0005886">
    <property type="term" value="C:plasma membrane"/>
    <property type="evidence" value="ECO:0007669"/>
    <property type="project" value="UniProtKB-SubCell"/>
</dbReference>
<keyword evidence="6" id="KW-0325">Glycoprotein</keyword>
<accession>Q57WM7</accession>
<dbReference type="InterPro" id="IPR001812">
    <property type="entry name" value="Trypano_VSG_A_N_dom"/>
</dbReference>
<protein>
    <submittedName>
        <fullName evidence="12">Variant surface glycoprotein (VSG), putative</fullName>
    </submittedName>
</protein>
<keyword evidence="4" id="KW-0336">GPI-anchor</keyword>
<evidence type="ECO:0000256" key="8">
    <source>
        <dbReference type="SAM" id="MobiDB-lite"/>
    </source>
</evidence>
<evidence type="ECO:0000256" key="2">
    <source>
        <dbReference type="ARBA" id="ARBA00004609"/>
    </source>
</evidence>
<keyword evidence="5" id="KW-0472">Membrane</keyword>
<dbReference type="VEuPathDB" id="TriTrypDB:Tbg972.9.640"/>
<evidence type="ECO:0000259" key="11">
    <source>
        <dbReference type="Pfam" id="PF10659"/>
    </source>
</evidence>
<reference evidence="12" key="1">
    <citation type="submission" date="2005-04" db="EMBL/GenBank/DDBJ databases">
        <authorList>
            <person name="Ghedin E."/>
            <person name="Blandin G."/>
            <person name="Bartholomeu D."/>
            <person name="Caler E."/>
            <person name="Haas B."/>
            <person name="Hannick L."/>
            <person name="Shallom J."/>
            <person name="Hou L."/>
            <person name="Djikeng A."/>
            <person name="Feldblyum T."/>
            <person name="Hostetler J."/>
            <person name="Johnson J."/>
            <person name="Jones K."/>
            <person name="Koo H.L."/>
            <person name="Larkin C."/>
            <person name="Pai G."/>
            <person name="Peterson J."/>
            <person name="Khalak H.G."/>
            <person name="Salzberg S."/>
            <person name="Simpson A.J."/>
            <person name="Tallon L."/>
            <person name="Van Aken S."/>
            <person name="Wanless D."/>
            <person name="White O."/>
            <person name="Wortman J."/>
            <person name="Fraser C.M."/>
            <person name="El-Sayed N.M.A."/>
        </authorList>
    </citation>
    <scope>NUCLEOTIDE SEQUENCE</scope>
    <source>
        <strain evidence="12">GUTat10.1</strain>
    </source>
</reference>
<evidence type="ECO:0000256" key="4">
    <source>
        <dbReference type="ARBA" id="ARBA00022622"/>
    </source>
</evidence>
<dbReference type="VEuPathDB" id="TriTrypDB:Tb1125.11.17330"/>
<dbReference type="Pfam" id="PF00913">
    <property type="entry name" value="Trypan_glycop"/>
    <property type="match status" value="1"/>
</dbReference>
<evidence type="ECO:0000256" key="3">
    <source>
        <dbReference type="ARBA" id="ARBA00022475"/>
    </source>
</evidence>
<dbReference type="GO" id="GO:0042783">
    <property type="term" value="P:symbiont-mediated evasion of host immune response"/>
    <property type="evidence" value="ECO:0007669"/>
    <property type="project" value="InterPro"/>
</dbReference>
<dbReference type="Gene3D" id="3.90.150.10">
    <property type="entry name" value="Variant Surface Glycoprotein, subunit A domain 1"/>
    <property type="match status" value="1"/>
</dbReference>